<reference evidence="3" key="1">
    <citation type="submission" date="2017-01" db="EMBL/GenBank/DDBJ databases">
        <authorList>
            <person name="Varghese N."/>
            <person name="Submissions S."/>
        </authorList>
    </citation>
    <scope>NUCLEOTIDE SEQUENCE [LARGE SCALE GENOMIC DNA]</scope>
    <source>
        <strain evidence="3">ATCC 12950</strain>
    </source>
</reference>
<dbReference type="Proteomes" id="UP000186096">
    <property type="component" value="Unassembled WGS sequence"/>
</dbReference>
<gene>
    <name evidence="2" type="ORF">SAMN05421833_101483</name>
</gene>
<dbReference type="AlphaFoldDB" id="A0A1N6RRM6"/>
<feature type="chain" id="PRO_5039470920" evidence="1">
    <location>
        <begin position="20"/>
        <end position="162"/>
    </location>
</feature>
<protein>
    <submittedName>
        <fullName evidence="2">Uncharacterized protein</fullName>
    </submittedName>
</protein>
<name>A0A1N6RRM6_9ACTN</name>
<evidence type="ECO:0000256" key="1">
    <source>
        <dbReference type="SAM" id="SignalP"/>
    </source>
</evidence>
<sequence length="162" mass="16474">MGRMTRTPLRTALVASALAVGLSACQSPSPEPDASPGAAVSSMSTAYGKTSGAVYVTGAKAGDDPCARVVSAIGYLGLSLLPAGQEDAQHWDGDVRGRFGYLRGTLAMYGPHLPASASAAVTTIDGLAETLSRAGTAGSRRTDLLRRYRKASAAVLTACGRS</sequence>
<feature type="signal peptide" evidence="1">
    <location>
        <begin position="1"/>
        <end position="19"/>
    </location>
</feature>
<proteinExistence type="predicted"/>
<accession>A0A1N6RRM6</accession>
<evidence type="ECO:0000313" key="3">
    <source>
        <dbReference type="Proteomes" id="UP000186096"/>
    </source>
</evidence>
<dbReference type="EMBL" id="FTNI01000001">
    <property type="protein sequence ID" value="SIQ31437.1"/>
    <property type="molecule type" value="Genomic_DNA"/>
</dbReference>
<keyword evidence="3" id="KW-1185">Reference proteome</keyword>
<keyword evidence="1" id="KW-0732">Signal</keyword>
<dbReference type="PROSITE" id="PS51257">
    <property type="entry name" value="PROKAR_LIPOPROTEIN"/>
    <property type="match status" value="1"/>
</dbReference>
<organism evidence="2 3">
    <name type="scientific">Microbispora rosea</name>
    <dbReference type="NCBI Taxonomy" id="58117"/>
    <lineage>
        <taxon>Bacteria</taxon>
        <taxon>Bacillati</taxon>
        <taxon>Actinomycetota</taxon>
        <taxon>Actinomycetes</taxon>
        <taxon>Streptosporangiales</taxon>
        <taxon>Streptosporangiaceae</taxon>
        <taxon>Microbispora</taxon>
    </lineage>
</organism>
<dbReference type="STRING" id="58117.SAMN05421833_101483"/>
<evidence type="ECO:0000313" key="2">
    <source>
        <dbReference type="EMBL" id="SIQ31437.1"/>
    </source>
</evidence>